<organism evidence="2 3">
    <name type="scientific">Roseateles flavus</name>
    <dbReference type="NCBI Taxonomy" id="3149041"/>
    <lineage>
        <taxon>Bacteria</taxon>
        <taxon>Pseudomonadati</taxon>
        <taxon>Pseudomonadota</taxon>
        <taxon>Betaproteobacteria</taxon>
        <taxon>Burkholderiales</taxon>
        <taxon>Sphaerotilaceae</taxon>
        <taxon>Roseateles</taxon>
    </lineage>
</organism>
<dbReference type="InterPro" id="IPR035958">
    <property type="entry name" value="SecB-like_sf"/>
</dbReference>
<keyword evidence="3" id="KW-1185">Reference proteome</keyword>
<name>A0ABV0GBF0_9BURK</name>
<proteinExistence type="predicted"/>
<dbReference type="Gene3D" id="3.10.420.10">
    <property type="entry name" value="SecB-like"/>
    <property type="match status" value="1"/>
</dbReference>
<gene>
    <name evidence="2" type="ORF">ABDJ40_06320</name>
</gene>
<evidence type="ECO:0008006" key="4">
    <source>
        <dbReference type="Google" id="ProtNLM"/>
    </source>
</evidence>
<dbReference type="EMBL" id="JBDPZC010000002">
    <property type="protein sequence ID" value="MEO3712380.1"/>
    <property type="molecule type" value="Genomic_DNA"/>
</dbReference>
<comment type="caution">
    <text evidence="2">The sequence shown here is derived from an EMBL/GenBank/DDBJ whole genome shotgun (WGS) entry which is preliminary data.</text>
</comment>
<dbReference type="SUPFAM" id="SSF54611">
    <property type="entry name" value="SecB-like"/>
    <property type="match status" value="1"/>
</dbReference>
<reference evidence="2 3" key="1">
    <citation type="submission" date="2024-05" db="EMBL/GenBank/DDBJ databases">
        <title>Roseateles sp. 2.12 16S ribosomal RNA gene Genome sequencing and assembly.</title>
        <authorList>
            <person name="Woo H."/>
        </authorList>
    </citation>
    <scope>NUCLEOTIDE SEQUENCE [LARGE SCALE GENOMIC DNA]</scope>
    <source>
        <strain evidence="2 3">2.12</strain>
    </source>
</reference>
<dbReference type="RefSeq" id="WP_347607656.1">
    <property type="nucleotide sequence ID" value="NZ_JBDPZC010000002.1"/>
</dbReference>
<feature type="region of interest" description="Disordered" evidence="1">
    <location>
        <begin position="33"/>
        <end position="56"/>
    </location>
</feature>
<dbReference type="Proteomes" id="UP001462640">
    <property type="component" value="Unassembled WGS sequence"/>
</dbReference>
<accession>A0ABV0GBF0</accession>
<evidence type="ECO:0000256" key="1">
    <source>
        <dbReference type="SAM" id="MobiDB-lite"/>
    </source>
</evidence>
<sequence>MNDAQAARDYEGELGLKIELGRSEFDRNDPNISIGLRIETKPETADPATEPAEESGTAVPAFVVEVELQGNFVVDYAKFSFENLARWAEVNAPFILLPYAREQVYGLALRAGIRGLTFPLFIQPGTGPRPGQNESSQK</sequence>
<evidence type="ECO:0000313" key="2">
    <source>
        <dbReference type="EMBL" id="MEO3712380.1"/>
    </source>
</evidence>
<evidence type="ECO:0000313" key="3">
    <source>
        <dbReference type="Proteomes" id="UP001462640"/>
    </source>
</evidence>
<protein>
    <recommendedName>
        <fullName evidence="4">Protein-export chaperone SecB</fullName>
    </recommendedName>
</protein>